<dbReference type="Gene3D" id="1.10.20.10">
    <property type="entry name" value="Histone, subunit A"/>
    <property type="match status" value="1"/>
</dbReference>
<feature type="compositionally biased region" description="Polar residues" evidence="7">
    <location>
        <begin position="718"/>
        <end position="729"/>
    </location>
</feature>
<feature type="domain" description="Transcription factor CBF/NF-Y/archaeal histone" evidence="8">
    <location>
        <begin position="1168"/>
        <end position="1230"/>
    </location>
</feature>
<gene>
    <name evidence="9" type="ORF">Ae201684_005287</name>
</gene>
<dbReference type="SUPFAM" id="SSF47113">
    <property type="entry name" value="Histone-fold"/>
    <property type="match status" value="1"/>
</dbReference>
<dbReference type="InterPro" id="IPR003958">
    <property type="entry name" value="CBFA_NFYB_domain"/>
</dbReference>
<dbReference type="Proteomes" id="UP000481153">
    <property type="component" value="Unassembled WGS sequence"/>
</dbReference>
<dbReference type="GO" id="GO:0046982">
    <property type="term" value="F:protein heterodimerization activity"/>
    <property type="evidence" value="ECO:0007669"/>
    <property type="project" value="InterPro"/>
</dbReference>
<feature type="region of interest" description="Disordered" evidence="7">
    <location>
        <begin position="1092"/>
        <end position="1116"/>
    </location>
</feature>
<comment type="caution">
    <text evidence="9">The sequence shown here is derived from an EMBL/GenBank/DDBJ whole genome shotgun (WGS) entry which is preliminary data.</text>
</comment>
<evidence type="ECO:0000256" key="1">
    <source>
        <dbReference type="ARBA" id="ARBA00004123"/>
    </source>
</evidence>
<reference evidence="9 10" key="1">
    <citation type="submission" date="2019-07" db="EMBL/GenBank/DDBJ databases">
        <title>Genomics analysis of Aphanomyces spp. identifies a new class of oomycete effector associated with host adaptation.</title>
        <authorList>
            <person name="Gaulin E."/>
        </authorList>
    </citation>
    <scope>NUCLEOTIDE SEQUENCE [LARGE SCALE GENOMIC DNA]</scope>
    <source>
        <strain evidence="9 10">ATCC 201684</strain>
    </source>
</reference>
<evidence type="ECO:0000256" key="6">
    <source>
        <dbReference type="ARBA" id="ARBA00038129"/>
    </source>
</evidence>
<dbReference type="AlphaFoldDB" id="A0A6G0XFT8"/>
<evidence type="ECO:0000256" key="7">
    <source>
        <dbReference type="SAM" id="MobiDB-lite"/>
    </source>
</evidence>
<dbReference type="GO" id="GO:0003677">
    <property type="term" value="F:DNA binding"/>
    <property type="evidence" value="ECO:0007669"/>
    <property type="project" value="UniProtKB-KW"/>
</dbReference>
<evidence type="ECO:0000256" key="5">
    <source>
        <dbReference type="ARBA" id="ARBA00023242"/>
    </source>
</evidence>
<comment type="subcellular location">
    <subcellularLocation>
        <location evidence="1">Nucleus</location>
    </subcellularLocation>
</comment>
<evidence type="ECO:0000259" key="8">
    <source>
        <dbReference type="Pfam" id="PF00808"/>
    </source>
</evidence>
<evidence type="ECO:0000313" key="9">
    <source>
        <dbReference type="EMBL" id="KAF0739108.1"/>
    </source>
</evidence>
<dbReference type="VEuPathDB" id="FungiDB:AeMF1_010975"/>
<keyword evidence="3" id="KW-0238">DNA-binding</keyword>
<feature type="compositionally biased region" description="Basic and acidic residues" evidence="7">
    <location>
        <begin position="1092"/>
        <end position="1110"/>
    </location>
</feature>
<feature type="region of interest" description="Disordered" evidence="7">
    <location>
        <begin position="713"/>
        <end position="735"/>
    </location>
</feature>
<comment type="similarity">
    <text evidence="6">Belongs to the NFYC/HAP5 subunit family.</text>
</comment>
<accession>A0A6G0XFT8</accession>
<keyword evidence="4" id="KW-0804">Transcription</keyword>
<name>A0A6G0XFT8_9STRA</name>
<dbReference type="PANTHER" id="PTHR33667">
    <property type="entry name" value="SI:DKEY-57N24.6"/>
    <property type="match status" value="1"/>
</dbReference>
<sequence length="1244" mass="139009">MSESHAALPGHPEAKKVKWTLTIEVSLNESEFVNPVFRYRFIDGSKKVTPPVGAAGAWVAITADGALATPVPTAPPAASGKPPSSARQQQTQTAAAVDAHVGAMTEGTHKYFRHEHVVGDVEVTEAFATKLHENPILTLFLGDQSTVGATAVGDHATIAGRNYITFVELDVSPLLGGDLVVEQQWGSEAPAKDRHLPLGVPIVPCHGIRSLVVRVKVEQPILSPSLVKELNPITFSLRKVSNLPGITVQAKPLLQFITPTPHVALHKCCMPTYASFRLPLLPNRVVRTGGILQDTMVVWNYRTTFLSSHFDRVKLRELLSSGAVEVEVHDRDVKLYQKYIDLVKKWESTIGKPIEGAHDPHTNGHAHGNAVAKMDVFHVDEIAKQDIQALFVGAGDGNPHGLASFRLYELITMSSAQHLQSPSGSNKPFAQLAFTADVVQRKRRKPPKEGSDEEINLSQLEKLVRQPGAYLNCLTALSIDVTLQHALKDDKTHGAFSRMVVVMPYNDVATLQCISKAIETVNSQTLPGAPLRSYQLTAAQKQACDLGELNLITGFQVIDANFRMIFLEGLATSGMTTVTNLVPRTTANSTTTGFRMFSNPDIRFSQRLYTAFDVDLKRIKLRDPLPDITKRPELYMRSKVSENCFQALNRLSDVRKANRLVELLDLDLFPTVAMLLEVESKYGESITLQDIHGSEHHAAKQQILRQLQAPLTDDQTDKSQNTQMTSPTKTNERRLRHTMPETDSTNTQFELAKKNWKPKDYLDIRRQERQAADETYAQSKAMLPPIPDGPVYIYSGQKLRTKELEKDTMRERLAKDKDATFTYSTEFNSLTMSMVDETKLALLAEQASKAQWTTPGGFVYPAPRQPSEFYKHKDAPSAARCEDLHAPWIENLYHPQPLSRGDGGNEDRHKVSFDSLPSKDMVFGGTNADGSVNPEYFKSVHLVGDGLAKEMEEAKAKEHKEWLEKIVVDHDNLRFIAHGDIMGQGRARPSALDKPQDILAGTVRSKPLRIVRNAKLPSGKQVPLHAMPVSIMNQDEYKGGAKQMIERDRDPSQFVARTNQGDPKDFFFPSITQILVPNVNKHTTLLKPRKPLAESEKTGLRWKNPSHEPRQQTTMEEQGQVVQLTQEEHAAHMAQMEQQLKVFWAGQLAEMEKLEVGSEQDFKNHNDLPLARIKRIMKSDEDVRMISAEAPVLFAKACEMFILELTLRSWGYSEKNKRRTLQKEDIQTAIRNTDIFDFLVDVIN</sequence>
<proteinExistence type="inferred from homology"/>
<dbReference type="GO" id="GO:0005634">
    <property type="term" value="C:nucleus"/>
    <property type="evidence" value="ECO:0007669"/>
    <property type="project" value="UniProtKB-SubCell"/>
</dbReference>
<organism evidence="9 10">
    <name type="scientific">Aphanomyces euteiches</name>
    <dbReference type="NCBI Taxonomy" id="100861"/>
    <lineage>
        <taxon>Eukaryota</taxon>
        <taxon>Sar</taxon>
        <taxon>Stramenopiles</taxon>
        <taxon>Oomycota</taxon>
        <taxon>Saprolegniomycetes</taxon>
        <taxon>Saprolegniales</taxon>
        <taxon>Verrucalvaceae</taxon>
        <taxon>Aphanomyces</taxon>
    </lineage>
</organism>
<protein>
    <recommendedName>
        <fullName evidence="8">Transcription factor CBF/NF-Y/archaeal histone domain-containing protein</fullName>
    </recommendedName>
</protein>
<evidence type="ECO:0000256" key="2">
    <source>
        <dbReference type="ARBA" id="ARBA00023015"/>
    </source>
</evidence>
<keyword evidence="5" id="KW-0539">Nucleus</keyword>
<keyword evidence="10" id="KW-1185">Reference proteome</keyword>
<feature type="region of interest" description="Disordered" evidence="7">
    <location>
        <begin position="71"/>
        <end position="92"/>
    </location>
</feature>
<keyword evidence="2" id="KW-0805">Transcription regulation</keyword>
<evidence type="ECO:0000313" key="10">
    <source>
        <dbReference type="Proteomes" id="UP000481153"/>
    </source>
</evidence>
<dbReference type="FunFam" id="1.10.20.10:FF:000006">
    <property type="entry name" value="Nuclear transcription factor Y subunit gamma"/>
    <property type="match status" value="1"/>
</dbReference>
<evidence type="ECO:0000256" key="3">
    <source>
        <dbReference type="ARBA" id="ARBA00023125"/>
    </source>
</evidence>
<evidence type="ECO:0000256" key="4">
    <source>
        <dbReference type="ARBA" id="ARBA00023163"/>
    </source>
</evidence>
<dbReference type="Pfam" id="PF00808">
    <property type="entry name" value="CBFD_NFYB_HMF"/>
    <property type="match status" value="1"/>
</dbReference>
<dbReference type="CDD" id="cd22908">
    <property type="entry name" value="HFD_NFYC-like"/>
    <property type="match status" value="1"/>
</dbReference>
<dbReference type="InterPro" id="IPR009072">
    <property type="entry name" value="Histone-fold"/>
</dbReference>
<dbReference type="EMBL" id="VJMJ01000067">
    <property type="protein sequence ID" value="KAF0739108.1"/>
    <property type="molecule type" value="Genomic_DNA"/>
</dbReference>
<dbReference type="PANTHER" id="PTHR33667:SF7">
    <property type="entry name" value="RIKEN CDNA 1810020O05 GENE"/>
    <property type="match status" value="1"/>
</dbReference>